<feature type="region of interest" description="Disordered" evidence="5">
    <location>
        <begin position="224"/>
        <end position="463"/>
    </location>
</feature>
<evidence type="ECO:0000313" key="7">
    <source>
        <dbReference type="EMBL" id="CAI4013451.1"/>
    </source>
</evidence>
<dbReference type="SMART" id="SM00360">
    <property type="entry name" value="RRM"/>
    <property type="match status" value="3"/>
</dbReference>
<keyword evidence="10" id="KW-1185">Reference proteome</keyword>
<keyword evidence="2 4" id="KW-0694">RNA-binding</keyword>
<reference evidence="8" key="2">
    <citation type="submission" date="2024-04" db="EMBL/GenBank/DDBJ databases">
        <authorList>
            <person name="Chen Y."/>
            <person name="Shah S."/>
            <person name="Dougan E. K."/>
            <person name="Thang M."/>
            <person name="Chan C."/>
        </authorList>
    </citation>
    <scope>NUCLEOTIDE SEQUENCE [LARGE SCALE GENOMIC DNA]</scope>
</reference>
<proteinExistence type="predicted"/>
<dbReference type="EMBL" id="CAMXCT020005868">
    <property type="protein sequence ID" value="CAL1166826.1"/>
    <property type="molecule type" value="Genomic_DNA"/>
</dbReference>
<dbReference type="Proteomes" id="UP001152797">
    <property type="component" value="Unassembled WGS sequence"/>
</dbReference>
<dbReference type="SUPFAM" id="SSF54928">
    <property type="entry name" value="RNA-binding domain, RBD"/>
    <property type="match status" value="2"/>
</dbReference>
<evidence type="ECO:0000313" key="10">
    <source>
        <dbReference type="Proteomes" id="UP001152797"/>
    </source>
</evidence>
<dbReference type="InterPro" id="IPR012677">
    <property type="entry name" value="Nucleotide-bd_a/b_plait_sf"/>
</dbReference>
<protein>
    <submittedName>
        <fullName evidence="9">RRM domain-containing protein</fullName>
    </submittedName>
</protein>
<dbReference type="Pfam" id="PF00076">
    <property type="entry name" value="RRM_1"/>
    <property type="match status" value="2"/>
</dbReference>
<name>A0A9P1GGT4_9DINO</name>
<feature type="compositionally biased region" description="Basic residues" evidence="5">
    <location>
        <begin position="402"/>
        <end position="411"/>
    </location>
</feature>
<feature type="compositionally biased region" description="Basic and acidic residues" evidence="5">
    <location>
        <begin position="250"/>
        <end position="276"/>
    </location>
</feature>
<feature type="domain" description="RRM" evidence="6">
    <location>
        <begin position="6"/>
        <end position="83"/>
    </location>
</feature>
<evidence type="ECO:0000256" key="4">
    <source>
        <dbReference type="PROSITE-ProRule" id="PRU00176"/>
    </source>
</evidence>
<dbReference type="GO" id="GO:0005730">
    <property type="term" value="C:nucleolus"/>
    <property type="evidence" value="ECO:0007669"/>
    <property type="project" value="TreeGrafter"/>
</dbReference>
<organism evidence="7">
    <name type="scientific">Cladocopium goreaui</name>
    <dbReference type="NCBI Taxonomy" id="2562237"/>
    <lineage>
        <taxon>Eukaryota</taxon>
        <taxon>Sar</taxon>
        <taxon>Alveolata</taxon>
        <taxon>Dinophyceae</taxon>
        <taxon>Suessiales</taxon>
        <taxon>Symbiodiniaceae</taxon>
        <taxon>Cladocopium</taxon>
    </lineage>
</organism>
<evidence type="ECO:0000256" key="1">
    <source>
        <dbReference type="ARBA" id="ARBA00004123"/>
    </source>
</evidence>
<feature type="compositionally biased region" description="Low complexity" evidence="5">
    <location>
        <begin position="365"/>
        <end position="377"/>
    </location>
</feature>
<comment type="caution">
    <text evidence="7">The sequence shown here is derived from an EMBL/GenBank/DDBJ whole genome shotgun (WGS) entry which is preliminary data.</text>
</comment>
<feature type="compositionally biased region" description="Acidic residues" evidence="5">
    <location>
        <begin position="277"/>
        <end position="292"/>
    </location>
</feature>
<keyword evidence="3" id="KW-0539">Nucleus</keyword>
<feature type="compositionally biased region" description="Acidic residues" evidence="5">
    <location>
        <begin position="328"/>
        <end position="347"/>
    </location>
</feature>
<dbReference type="PANTHER" id="PTHR48039">
    <property type="entry name" value="RNA-BINDING MOTIF PROTEIN 14B"/>
    <property type="match status" value="1"/>
</dbReference>
<dbReference type="InterPro" id="IPR000504">
    <property type="entry name" value="RRM_dom"/>
</dbReference>
<reference evidence="7" key="1">
    <citation type="submission" date="2022-10" db="EMBL/GenBank/DDBJ databases">
        <authorList>
            <person name="Chen Y."/>
            <person name="Dougan E. K."/>
            <person name="Chan C."/>
            <person name="Rhodes N."/>
            <person name="Thang M."/>
        </authorList>
    </citation>
    <scope>NUCLEOTIDE SEQUENCE</scope>
</reference>
<sequence>MGDEQKTLWVGSLPADVTEKEIRNTFQRCGHIDEVFVSRGREEQFLWGFVEFADNRGFDSAMRMREDELYIRDQLLKIKKGHRNHPARASQRGYGGWDDWRDKKDRWERHNRGHQHWDNNYWRKDDRRPSRYWRDAGGEDIPMKDQVKAGHENRRIHVGNLPEKVRRSEVEQHFQDFGNIQFISLKHKETESFCFIGFDSEKAAELAIQEMDRATIYGNQIKVSLSRPPHSSHRSVEYSEWGNEYHSPQRRHESNRSPGHEKSERSLVPNHSREESESSQEESSESYSEEVQDAPIPPGVSGLGATPVAATTDAPGDGHAVATVATDNGEEESGESSSSSDEDEEDKDTDRREGEALEATACDALEVLEPQLEPQLEPDGEERSRQKRRRRRKMDETGQPQRHLKRRKRRERGAAHATHTPAPATAPAVVQRQASRSRSAPRAVEPKPPLQRKRGPEQQGIRVRVENLPSDMNLEEFRNTGLDFGEVIEVKLWKTKDGSKTGHITFVEGTDVARVRHCRSEFTRKMRGKKKRGQSRVAGTQQIDKLWTWCEGFICGRVKTRVDGLPNPQLFSQAYQYAWRKNNVDKDLFQLLATELKNCR</sequence>
<gene>
    <name evidence="7" type="ORF">C1SCF055_LOCUS38415</name>
</gene>
<evidence type="ECO:0000259" key="6">
    <source>
        <dbReference type="PROSITE" id="PS50102"/>
    </source>
</evidence>
<dbReference type="Gene3D" id="3.30.70.330">
    <property type="match status" value="3"/>
</dbReference>
<dbReference type="AlphaFoldDB" id="A0A9P1GGT4"/>
<evidence type="ECO:0000256" key="5">
    <source>
        <dbReference type="SAM" id="MobiDB-lite"/>
    </source>
</evidence>
<evidence type="ECO:0000313" key="8">
    <source>
        <dbReference type="EMBL" id="CAL1166826.1"/>
    </source>
</evidence>
<evidence type="ECO:0000256" key="3">
    <source>
        <dbReference type="ARBA" id="ARBA00023242"/>
    </source>
</evidence>
<feature type="compositionally biased region" description="Low complexity" evidence="5">
    <location>
        <begin position="415"/>
        <end position="443"/>
    </location>
</feature>
<dbReference type="OrthoDB" id="407442at2759"/>
<accession>A0A9P1GGT4</accession>
<dbReference type="CDD" id="cd00590">
    <property type="entry name" value="RRM_SF"/>
    <property type="match status" value="2"/>
</dbReference>
<evidence type="ECO:0000313" key="9">
    <source>
        <dbReference type="EMBL" id="CAL4800763.1"/>
    </source>
</evidence>
<dbReference type="InterPro" id="IPR035979">
    <property type="entry name" value="RBD_domain_sf"/>
</dbReference>
<dbReference type="EMBL" id="CAMXCT010005868">
    <property type="protein sequence ID" value="CAI4013451.1"/>
    <property type="molecule type" value="Genomic_DNA"/>
</dbReference>
<feature type="domain" description="RRM" evidence="6">
    <location>
        <begin position="154"/>
        <end position="228"/>
    </location>
</feature>
<dbReference type="PROSITE" id="PS50102">
    <property type="entry name" value="RRM"/>
    <property type="match status" value="2"/>
</dbReference>
<dbReference type="EMBL" id="CAMXCT030005868">
    <property type="protein sequence ID" value="CAL4800763.1"/>
    <property type="molecule type" value="Genomic_DNA"/>
</dbReference>
<evidence type="ECO:0000256" key="2">
    <source>
        <dbReference type="ARBA" id="ARBA00022884"/>
    </source>
</evidence>
<comment type="subcellular location">
    <subcellularLocation>
        <location evidence="1">Nucleus</location>
    </subcellularLocation>
</comment>
<dbReference type="GO" id="GO:0003729">
    <property type="term" value="F:mRNA binding"/>
    <property type="evidence" value="ECO:0007669"/>
    <property type="project" value="TreeGrafter"/>
</dbReference>
<dbReference type="InterPro" id="IPR051945">
    <property type="entry name" value="RRM_MRD1_RNA_proc_ribogen"/>
</dbReference>
<dbReference type="PANTHER" id="PTHR48039:SF1">
    <property type="entry name" value="RNA BINDING MOTIF PROTEIN 14 ISOFORM X1"/>
    <property type="match status" value="1"/>
</dbReference>